<sequence>MHSSHLIEKLKFGDKYILANIVVVPLLKSCENADIHEPEHAARNKYLTRDIWQTFIYSKLYDLFRKHLPTDGNNGEKDSPFQLNQEYRLHSSDQPYLQMKYEFRDKHFRNSLNILFKERQTILHESCIYVEISDQGRLLFDKVDDRDRTVLRLLKEIDELKAASSTNGTRTSASPASGSCSSSRRNTSDFEEYRPEPVGKQDKKRSIEEYVPLTRNGFSPGTKRTYKPSKIIDVAKSVDFHEPDPYTPGMLDKPLKVSYIPASSPLKKLANSPKSPDKSGKVDINLFGSDDDEYVPGNTSVDKPHPKYDSEKDMFADNEPDSPTGRRAAHRLEEESSENAATRSLVVKREVLPRNSKVNARALLPDSPEEKLKLKINKKCVASRSDENLNKHHLRLKNGIRKKTDQRKDSSLRGQGKKEKLSKVAKQLSKVEVLDCTGLSKEEIIDTFGRYRRELLEIFVRYKDCTERQWKSTSGLCYFTDLANVMNDEQKLIMLHHLEEAFVPEEDRGKYTEFFTSTLIMEWALRIFMDRHKFESRQEALDRIKQQESSYLASLPNDILLKYQ</sequence>
<feature type="region of interest" description="Disordered" evidence="1">
    <location>
        <begin position="398"/>
        <end position="418"/>
    </location>
</feature>
<evidence type="ECO:0000256" key="1">
    <source>
        <dbReference type="SAM" id="MobiDB-lite"/>
    </source>
</evidence>
<feature type="compositionally biased region" description="Basic and acidic residues" evidence="1">
    <location>
        <begin position="186"/>
        <end position="207"/>
    </location>
</feature>
<dbReference type="Proteomes" id="UP000075880">
    <property type="component" value="Unassembled WGS sequence"/>
</dbReference>
<feature type="region of interest" description="Disordered" evidence="1">
    <location>
        <begin position="265"/>
        <end position="341"/>
    </location>
</feature>
<organism evidence="2 3">
    <name type="scientific">Anopheles atroparvus</name>
    <name type="common">European mosquito</name>
    <dbReference type="NCBI Taxonomy" id="41427"/>
    <lineage>
        <taxon>Eukaryota</taxon>
        <taxon>Metazoa</taxon>
        <taxon>Ecdysozoa</taxon>
        <taxon>Arthropoda</taxon>
        <taxon>Hexapoda</taxon>
        <taxon>Insecta</taxon>
        <taxon>Pterygota</taxon>
        <taxon>Neoptera</taxon>
        <taxon>Endopterygota</taxon>
        <taxon>Diptera</taxon>
        <taxon>Nematocera</taxon>
        <taxon>Culicoidea</taxon>
        <taxon>Culicidae</taxon>
        <taxon>Anophelinae</taxon>
        <taxon>Anopheles</taxon>
    </lineage>
</organism>
<feature type="compositionally biased region" description="Low complexity" evidence="1">
    <location>
        <begin position="170"/>
        <end position="185"/>
    </location>
</feature>
<name>A0AAG5CQR5_ANOAO</name>
<protein>
    <submittedName>
        <fullName evidence="2">Uncharacterized protein</fullName>
    </submittedName>
</protein>
<keyword evidence="3" id="KW-1185">Reference proteome</keyword>
<feature type="region of interest" description="Disordered" evidence="1">
    <location>
        <begin position="163"/>
        <end position="207"/>
    </location>
</feature>
<feature type="compositionally biased region" description="Basic and acidic residues" evidence="1">
    <location>
        <begin position="402"/>
        <end position="418"/>
    </location>
</feature>
<evidence type="ECO:0000313" key="2">
    <source>
        <dbReference type="EnsemblMetazoa" id="ENSAATROPP001167"/>
    </source>
</evidence>
<proteinExistence type="predicted"/>
<dbReference type="AlphaFoldDB" id="A0AAG5CQR5"/>
<dbReference type="EnsemblMetazoa" id="ENSAATROPT001220">
    <property type="protein sequence ID" value="ENSAATROPP001167"/>
    <property type="gene ID" value="ENSAATROPG000973"/>
</dbReference>
<evidence type="ECO:0000313" key="3">
    <source>
        <dbReference type="Proteomes" id="UP000075880"/>
    </source>
</evidence>
<accession>A0AAG5CQR5</accession>
<reference evidence="2" key="1">
    <citation type="submission" date="2024-04" db="UniProtKB">
        <authorList>
            <consortium name="EnsemblMetazoa"/>
        </authorList>
    </citation>
    <scope>IDENTIFICATION</scope>
    <source>
        <strain evidence="2">EBRO</strain>
    </source>
</reference>
<feature type="compositionally biased region" description="Basic and acidic residues" evidence="1">
    <location>
        <begin position="302"/>
        <end position="315"/>
    </location>
</feature>